<dbReference type="SUPFAM" id="SSF102114">
    <property type="entry name" value="Radical SAM enzymes"/>
    <property type="match status" value="1"/>
</dbReference>
<dbReference type="PANTHER" id="PTHR43432:SF3">
    <property type="entry name" value="SLR0285 PROTEIN"/>
    <property type="match status" value="1"/>
</dbReference>
<reference evidence="5" key="2">
    <citation type="submission" date="2020-09" db="EMBL/GenBank/DDBJ databases">
        <authorList>
            <person name="Sun Q."/>
            <person name="Zhou Y."/>
        </authorList>
    </citation>
    <scope>NUCLEOTIDE SEQUENCE</scope>
    <source>
        <strain evidence="5">CGMCC 1.15371</strain>
    </source>
</reference>
<evidence type="ECO:0000259" key="4">
    <source>
        <dbReference type="Pfam" id="PF04055"/>
    </source>
</evidence>
<dbReference type="SFLD" id="SFLDS00029">
    <property type="entry name" value="Radical_SAM"/>
    <property type="match status" value="1"/>
</dbReference>
<evidence type="ECO:0000313" key="5">
    <source>
        <dbReference type="EMBL" id="GGE50369.1"/>
    </source>
</evidence>
<gene>
    <name evidence="5" type="ORF">GCM10011391_31380</name>
</gene>
<keyword evidence="2" id="KW-0408">Iron</keyword>
<dbReference type="AlphaFoldDB" id="A0A8J3DYJ4"/>
<feature type="domain" description="Radical SAM core" evidence="4">
    <location>
        <begin position="29"/>
        <end position="190"/>
    </location>
</feature>
<dbReference type="InterPro" id="IPR040086">
    <property type="entry name" value="MJ0683-like"/>
</dbReference>
<keyword evidence="1" id="KW-0479">Metal-binding</keyword>
<accession>A0A8J3DYJ4</accession>
<evidence type="ECO:0000313" key="6">
    <source>
        <dbReference type="Proteomes" id="UP000628775"/>
    </source>
</evidence>
<sequence length="272" mass="31203">MKKLITHKKPKTILTPTKGFLEGYSHSLNPYMGCVFGCSYCYVRQMPVAWFREEKWGTWVDVKVEAASLLQKEMQRARQKGKVTVFMSSSTDPYQPLEHKENITRSLLECLTHNQPDFLFVQTRSPLVTRDLDLFLAFEDRIRISMTIETDMDEIRKIFTPGAPHIPARLKALKKLAEAGLPVQATIAPLLPFSKAFPKTLKAIVGRICIDDYFMGDGQHGQRTKRLGIKKYYQRLGLTQWYSPTAYLQAIDVFKTVFADTQIFISQQGFLP</sequence>
<evidence type="ECO:0000256" key="2">
    <source>
        <dbReference type="ARBA" id="ARBA00023004"/>
    </source>
</evidence>
<name>A0A8J3DYJ4_9BACL</name>
<dbReference type="PANTHER" id="PTHR43432">
    <property type="entry name" value="SLR0285 PROTEIN"/>
    <property type="match status" value="1"/>
</dbReference>
<dbReference type="EMBL" id="BMIR01000018">
    <property type="protein sequence ID" value="GGE50369.1"/>
    <property type="molecule type" value="Genomic_DNA"/>
</dbReference>
<dbReference type="Gene3D" id="3.80.30.30">
    <property type="match status" value="1"/>
</dbReference>
<keyword evidence="3" id="KW-0411">Iron-sulfur</keyword>
<keyword evidence="6" id="KW-1185">Reference proteome</keyword>
<dbReference type="Pfam" id="PF04055">
    <property type="entry name" value="Radical_SAM"/>
    <property type="match status" value="1"/>
</dbReference>
<protein>
    <recommendedName>
        <fullName evidence="4">Radical SAM core domain-containing protein</fullName>
    </recommendedName>
</protein>
<dbReference type="CDD" id="cd01335">
    <property type="entry name" value="Radical_SAM"/>
    <property type="match status" value="1"/>
</dbReference>
<organism evidence="5 6">
    <name type="scientific">Pullulanibacillus camelliae</name>
    <dbReference type="NCBI Taxonomy" id="1707096"/>
    <lineage>
        <taxon>Bacteria</taxon>
        <taxon>Bacillati</taxon>
        <taxon>Bacillota</taxon>
        <taxon>Bacilli</taxon>
        <taxon>Bacillales</taxon>
        <taxon>Sporolactobacillaceae</taxon>
        <taxon>Pullulanibacillus</taxon>
    </lineage>
</organism>
<proteinExistence type="predicted"/>
<dbReference type="RefSeq" id="WP_188696370.1">
    <property type="nucleotide sequence ID" value="NZ_BMIR01000018.1"/>
</dbReference>
<dbReference type="GO" id="GO:0003824">
    <property type="term" value="F:catalytic activity"/>
    <property type="evidence" value="ECO:0007669"/>
    <property type="project" value="InterPro"/>
</dbReference>
<comment type="caution">
    <text evidence="5">The sequence shown here is derived from an EMBL/GenBank/DDBJ whole genome shotgun (WGS) entry which is preliminary data.</text>
</comment>
<dbReference type="GO" id="GO:0051536">
    <property type="term" value="F:iron-sulfur cluster binding"/>
    <property type="evidence" value="ECO:0007669"/>
    <property type="project" value="UniProtKB-KW"/>
</dbReference>
<dbReference type="InterPro" id="IPR007197">
    <property type="entry name" value="rSAM"/>
</dbReference>
<reference evidence="5" key="1">
    <citation type="journal article" date="2014" name="Int. J. Syst. Evol. Microbiol.">
        <title>Complete genome sequence of Corynebacterium casei LMG S-19264T (=DSM 44701T), isolated from a smear-ripened cheese.</title>
        <authorList>
            <consortium name="US DOE Joint Genome Institute (JGI-PGF)"/>
            <person name="Walter F."/>
            <person name="Albersmeier A."/>
            <person name="Kalinowski J."/>
            <person name="Ruckert C."/>
        </authorList>
    </citation>
    <scope>NUCLEOTIDE SEQUENCE</scope>
    <source>
        <strain evidence="5">CGMCC 1.15371</strain>
    </source>
</reference>
<evidence type="ECO:0000256" key="1">
    <source>
        <dbReference type="ARBA" id="ARBA00022723"/>
    </source>
</evidence>
<evidence type="ECO:0000256" key="3">
    <source>
        <dbReference type="ARBA" id="ARBA00023014"/>
    </source>
</evidence>
<dbReference type="GO" id="GO:0046872">
    <property type="term" value="F:metal ion binding"/>
    <property type="evidence" value="ECO:0007669"/>
    <property type="project" value="UniProtKB-KW"/>
</dbReference>
<dbReference type="Proteomes" id="UP000628775">
    <property type="component" value="Unassembled WGS sequence"/>
</dbReference>
<dbReference type="InterPro" id="IPR058240">
    <property type="entry name" value="rSAM_sf"/>
</dbReference>
<dbReference type="SFLD" id="SFLDG01084">
    <property type="entry name" value="Uncharacterised_Radical_SAM_Su"/>
    <property type="match status" value="1"/>
</dbReference>